<dbReference type="RefSeq" id="WP_152977797.1">
    <property type="nucleotide sequence ID" value="NZ_CP121667.1"/>
</dbReference>
<reference evidence="2 3" key="1">
    <citation type="submission" date="2019-12" db="EMBL/GenBank/DDBJ databases">
        <title>Draft genome sequences Bradyrhizobium cajani AMBPC1010, Bradyrhizobium pachyrhizi AMBPC1040 and Bradyrhizobium yuanmingense ALSPC3051, three plant growth promoting strains isolated from nodules of Cajanus cajan L. in Dominican Republic.</title>
        <authorList>
            <person name="Flores-Felix J.D."/>
            <person name="Araujo J."/>
            <person name="Diaz-Alcantara C."/>
            <person name="Gonzalez-Andres F."/>
            <person name="Velazquez E."/>
        </authorList>
    </citation>
    <scope>NUCLEOTIDE SEQUENCE [LARGE SCALE GENOMIC DNA]</scope>
    <source>
        <strain evidence="2 3">1040</strain>
    </source>
</reference>
<organism evidence="2 3">
    <name type="scientific">Bradyrhizobium pachyrhizi</name>
    <dbReference type="NCBI Taxonomy" id="280333"/>
    <lineage>
        <taxon>Bacteria</taxon>
        <taxon>Pseudomonadati</taxon>
        <taxon>Pseudomonadota</taxon>
        <taxon>Alphaproteobacteria</taxon>
        <taxon>Hyphomicrobiales</taxon>
        <taxon>Nitrobacteraceae</taxon>
        <taxon>Bradyrhizobium</taxon>
    </lineage>
</organism>
<dbReference type="EMBL" id="WQNF01000008">
    <property type="protein sequence ID" value="MVT66338.1"/>
    <property type="molecule type" value="Genomic_DNA"/>
</dbReference>
<comment type="caution">
    <text evidence="2">The sequence shown here is derived from an EMBL/GenBank/DDBJ whole genome shotgun (WGS) entry which is preliminary data.</text>
</comment>
<name>A0A844SH69_9BRAD</name>
<gene>
    <name evidence="2" type="ORF">GPL21_14655</name>
</gene>
<dbReference type="AlphaFoldDB" id="A0A844SH69"/>
<keyword evidence="1" id="KW-0812">Transmembrane</keyword>
<keyword evidence="3" id="KW-1185">Reference proteome</keyword>
<feature type="transmembrane region" description="Helical" evidence="1">
    <location>
        <begin position="34"/>
        <end position="52"/>
    </location>
</feature>
<sequence length="78" mass="8968">MNDAAPAGGKRARLREQGFENKAWRDRMDMGLEIIYGIGALVLLTALIFGVLQHHFRSRRAVQVGEEVVRKRYKRNET</sequence>
<protein>
    <recommendedName>
        <fullName evidence="4">Pilus assembly protein</fullName>
    </recommendedName>
</protein>
<evidence type="ECO:0000313" key="2">
    <source>
        <dbReference type="EMBL" id="MVT66338.1"/>
    </source>
</evidence>
<proteinExistence type="predicted"/>
<evidence type="ECO:0000313" key="3">
    <source>
        <dbReference type="Proteomes" id="UP000436468"/>
    </source>
</evidence>
<keyword evidence="1" id="KW-1133">Transmembrane helix</keyword>
<dbReference type="Proteomes" id="UP000436468">
    <property type="component" value="Unassembled WGS sequence"/>
</dbReference>
<evidence type="ECO:0008006" key="4">
    <source>
        <dbReference type="Google" id="ProtNLM"/>
    </source>
</evidence>
<keyword evidence="1" id="KW-0472">Membrane</keyword>
<evidence type="ECO:0000256" key="1">
    <source>
        <dbReference type="SAM" id="Phobius"/>
    </source>
</evidence>
<accession>A0A844SH69</accession>